<gene>
    <name evidence="14" type="primary">ribD</name>
    <name evidence="14" type="ORF">ACFSKV_01085</name>
</gene>
<keyword evidence="12 14" id="KW-0378">Hydrolase</keyword>
<dbReference type="InterPro" id="IPR016192">
    <property type="entry name" value="APOBEC/CMP_deaminase_Zn-bd"/>
</dbReference>
<comment type="catalytic activity">
    <reaction evidence="12">
        <text>5-amino-6-(5-phospho-D-ribitylamino)uracil + NADP(+) = 5-amino-6-(5-phospho-D-ribosylamino)uracil + NADPH + H(+)</text>
        <dbReference type="Rhea" id="RHEA:17845"/>
        <dbReference type="ChEBI" id="CHEBI:15378"/>
        <dbReference type="ChEBI" id="CHEBI:57783"/>
        <dbReference type="ChEBI" id="CHEBI:58349"/>
        <dbReference type="ChEBI" id="CHEBI:58421"/>
        <dbReference type="ChEBI" id="CHEBI:58453"/>
        <dbReference type="EC" id="1.1.1.193"/>
    </reaction>
</comment>
<dbReference type="GO" id="GO:0008835">
    <property type="term" value="F:diaminohydroxyphosphoribosylaminopyrimidine deaminase activity"/>
    <property type="evidence" value="ECO:0007669"/>
    <property type="project" value="UniProtKB-EC"/>
</dbReference>
<dbReference type="Proteomes" id="UP001597414">
    <property type="component" value="Unassembled WGS sequence"/>
</dbReference>
<dbReference type="NCBIfam" id="TIGR00326">
    <property type="entry name" value="eubact_ribD"/>
    <property type="match status" value="1"/>
</dbReference>
<dbReference type="PROSITE" id="PS51747">
    <property type="entry name" value="CYT_DCMP_DEAMINASES_2"/>
    <property type="match status" value="1"/>
</dbReference>
<reference evidence="15" key="1">
    <citation type="journal article" date="2019" name="Int. J. Syst. Evol. Microbiol.">
        <title>The Global Catalogue of Microorganisms (GCM) 10K type strain sequencing project: providing services to taxonomists for standard genome sequencing and annotation.</title>
        <authorList>
            <consortium name="The Broad Institute Genomics Platform"/>
            <consortium name="The Broad Institute Genome Sequencing Center for Infectious Disease"/>
            <person name="Wu L."/>
            <person name="Ma J."/>
        </authorList>
    </citation>
    <scope>NUCLEOTIDE SEQUENCE [LARGE SCALE GENOMIC DNA]</scope>
    <source>
        <strain evidence="15">KCTC 19812</strain>
    </source>
</reference>
<evidence type="ECO:0000256" key="10">
    <source>
        <dbReference type="ARBA" id="ARBA00023002"/>
    </source>
</evidence>
<dbReference type="InterPro" id="IPR024072">
    <property type="entry name" value="DHFR-like_dom_sf"/>
</dbReference>
<dbReference type="EMBL" id="JBHUIV010000003">
    <property type="protein sequence ID" value="MFD2200139.1"/>
    <property type="molecule type" value="Genomic_DNA"/>
</dbReference>
<accession>A0ABW5B3W1</accession>
<keyword evidence="9 12" id="KW-0521">NADP</keyword>
<evidence type="ECO:0000256" key="9">
    <source>
        <dbReference type="ARBA" id="ARBA00022857"/>
    </source>
</evidence>
<keyword evidence="8 12" id="KW-0862">Zinc</keyword>
<sequence length="341" mass="38555">MGKEERFMLRAIELAEFGRGKVSPNPMVGCVIVHNGQIIGEGYHEIYGGPHAEPNAISSVKNKDLISESTAYVSLEPCAHWGKTPPCADLLVEKGIKKVVIGAVDSNPLVGGKGIEILKNAGVEVIAHILESKVRAQNSRFFTFMEKNRPYIILKWAQTQDNFIARENYDSKWISNVYSRQLVHKWRTQEDAIMVGTQTAKYDNPKLNVRDWIGKNPIRIVVDRELILDSNLHLFDKSQATLRYNQIKSGNQNNLEWIKLREGFEISDILEDLHVRKIQSIIIEGGAQLLNKFIQLELWDEARVFIGKKKFGAGIQAPNINGIIKEEIDIQGDLLRLISPH</sequence>
<evidence type="ECO:0000256" key="1">
    <source>
        <dbReference type="ARBA" id="ARBA00002151"/>
    </source>
</evidence>
<dbReference type="PROSITE" id="PS00903">
    <property type="entry name" value="CYT_DCMP_DEAMINASES_1"/>
    <property type="match status" value="1"/>
</dbReference>
<comment type="similarity">
    <text evidence="5 12">In the C-terminal section; belongs to the HTP reductase family.</text>
</comment>
<comment type="similarity">
    <text evidence="4 12">In the N-terminal section; belongs to the cytidine and deoxycytidylate deaminase family.</text>
</comment>
<dbReference type="EC" id="1.1.1.193" evidence="12"/>
<dbReference type="InterPro" id="IPR002734">
    <property type="entry name" value="RibDG_C"/>
</dbReference>
<comment type="caution">
    <text evidence="14">The sequence shown here is derived from an EMBL/GenBank/DDBJ whole genome shotgun (WGS) entry which is preliminary data.</text>
</comment>
<dbReference type="Pfam" id="PF00383">
    <property type="entry name" value="dCMP_cyt_deam_1"/>
    <property type="match status" value="1"/>
</dbReference>
<dbReference type="InterPro" id="IPR050765">
    <property type="entry name" value="Riboflavin_Biosynth_HTPR"/>
</dbReference>
<dbReference type="PANTHER" id="PTHR38011:SF7">
    <property type="entry name" value="2,5-DIAMINO-6-RIBOSYLAMINO-4(3H)-PYRIMIDINONE 5'-PHOSPHATE REDUCTASE"/>
    <property type="match status" value="1"/>
</dbReference>
<dbReference type="InterPro" id="IPR004794">
    <property type="entry name" value="Eubact_RibD"/>
</dbReference>
<dbReference type="Pfam" id="PF01872">
    <property type="entry name" value="RibD_C"/>
    <property type="match status" value="1"/>
</dbReference>
<dbReference type="PIRSF" id="PIRSF006769">
    <property type="entry name" value="RibD"/>
    <property type="match status" value="1"/>
</dbReference>
<dbReference type="Gene3D" id="3.40.140.10">
    <property type="entry name" value="Cytidine Deaminase, domain 2"/>
    <property type="match status" value="1"/>
</dbReference>
<dbReference type="PANTHER" id="PTHR38011">
    <property type="entry name" value="DIHYDROFOLATE REDUCTASE FAMILY PROTEIN (AFU_ORTHOLOGUE AFUA_8G06820)"/>
    <property type="match status" value="1"/>
</dbReference>
<keyword evidence="6 12" id="KW-0686">Riboflavin biosynthesis</keyword>
<dbReference type="InterPro" id="IPR002125">
    <property type="entry name" value="CMP_dCMP_dom"/>
</dbReference>
<comment type="pathway">
    <text evidence="3 12">Cofactor biosynthesis; riboflavin biosynthesis; 5-amino-6-(D-ribitylamino)uracil from GTP: step 3/4.</text>
</comment>
<dbReference type="SUPFAM" id="SSF53597">
    <property type="entry name" value="Dihydrofolate reductase-like"/>
    <property type="match status" value="1"/>
</dbReference>
<evidence type="ECO:0000256" key="7">
    <source>
        <dbReference type="ARBA" id="ARBA00022723"/>
    </source>
</evidence>
<keyword evidence="10 12" id="KW-0560">Oxidoreductase</keyword>
<dbReference type="GO" id="GO:0008703">
    <property type="term" value="F:5-amino-6-(5-phosphoribosylamino)uracil reductase activity"/>
    <property type="evidence" value="ECO:0007669"/>
    <property type="project" value="UniProtKB-EC"/>
</dbReference>
<evidence type="ECO:0000256" key="3">
    <source>
        <dbReference type="ARBA" id="ARBA00004910"/>
    </source>
</evidence>
<evidence type="ECO:0000259" key="13">
    <source>
        <dbReference type="PROSITE" id="PS51747"/>
    </source>
</evidence>
<name>A0ABW5B3W1_9BACT</name>
<dbReference type="Gene3D" id="3.40.430.10">
    <property type="entry name" value="Dihydrofolate Reductase, subunit A"/>
    <property type="match status" value="1"/>
</dbReference>
<dbReference type="CDD" id="cd01284">
    <property type="entry name" value="Riboflavin_deaminase-reductase"/>
    <property type="match status" value="1"/>
</dbReference>
<comment type="function">
    <text evidence="1 12">Converts 2,5-diamino-6-(ribosylamino)-4(3h)-pyrimidinone 5'-phosphate into 5-amino-6-(ribosylamino)-2,4(1h,3h)-pyrimidinedione 5'-phosphate.</text>
</comment>
<dbReference type="SUPFAM" id="SSF53927">
    <property type="entry name" value="Cytidine deaminase-like"/>
    <property type="match status" value="1"/>
</dbReference>
<keyword evidence="11" id="KW-0511">Multifunctional enzyme</keyword>
<comment type="pathway">
    <text evidence="2 12">Cofactor biosynthesis; riboflavin biosynthesis; 5-amino-6-(D-ribitylamino)uracil from GTP: step 2/4.</text>
</comment>
<evidence type="ECO:0000256" key="5">
    <source>
        <dbReference type="ARBA" id="ARBA00007417"/>
    </source>
</evidence>
<evidence type="ECO:0000256" key="4">
    <source>
        <dbReference type="ARBA" id="ARBA00005259"/>
    </source>
</evidence>
<dbReference type="EC" id="3.5.4.26" evidence="12"/>
<keyword evidence="15" id="KW-1185">Reference proteome</keyword>
<proteinExistence type="inferred from homology"/>
<evidence type="ECO:0000256" key="2">
    <source>
        <dbReference type="ARBA" id="ARBA00004882"/>
    </source>
</evidence>
<evidence type="ECO:0000256" key="8">
    <source>
        <dbReference type="ARBA" id="ARBA00022833"/>
    </source>
</evidence>
<evidence type="ECO:0000313" key="15">
    <source>
        <dbReference type="Proteomes" id="UP001597414"/>
    </source>
</evidence>
<evidence type="ECO:0000256" key="12">
    <source>
        <dbReference type="PIRNR" id="PIRNR006769"/>
    </source>
</evidence>
<evidence type="ECO:0000256" key="11">
    <source>
        <dbReference type="ARBA" id="ARBA00023268"/>
    </source>
</evidence>
<keyword evidence="7 12" id="KW-0479">Metal-binding</keyword>
<evidence type="ECO:0000256" key="6">
    <source>
        <dbReference type="ARBA" id="ARBA00022619"/>
    </source>
</evidence>
<dbReference type="InterPro" id="IPR016193">
    <property type="entry name" value="Cytidine_deaminase-like"/>
</dbReference>
<protein>
    <recommendedName>
        <fullName evidence="12">Riboflavin biosynthesis protein RibD</fullName>
    </recommendedName>
    <domain>
        <recommendedName>
            <fullName evidence="12">Diaminohydroxyphosphoribosylaminopyrimidine deaminase</fullName>
            <shortName evidence="12">DRAP deaminase</shortName>
            <ecNumber evidence="12">3.5.4.26</ecNumber>
        </recommendedName>
        <alternativeName>
            <fullName evidence="12">Riboflavin-specific deaminase</fullName>
        </alternativeName>
    </domain>
    <domain>
        <recommendedName>
            <fullName evidence="12">5-amino-6-(5-phosphoribosylamino)uracil reductase</fullName>
            <ecNumber evidence="12">1.1.1.193</ecNumber>
        </recommendedName>
        <alternativeName>
            <fullName evidence="12">HTP reductase</fullName>
        </alternativeName>
    </domain>
</protein>
<dbReference type="RefSeq" id="WP_380799717.1">
    <property type="nucleotide sequence ID" value="NZ_JBHUIV010000003.1"/>
</dbReference>
<comment type="catalytic activity">
    <reaction evidence="12">
        <text>2,5-diamino-6-hydroxy-4-(5-phosphoribosylamino)-pyrimidine + H2O + H(+) = 5-amino-6-(5-phospho-D-ribosylamino)uracil + NH4(+)</text>
        <dbReference type="Rhea" id="RHEA:21868"/>
        <dbReference type="ChEBI" id="CHEBI:15377"/>
        <dbReference type="ChEBI" id="CHEBI:15378"/>
        <dbReference type="ChEBI" id="CHEBI:28938"/>
        <dbReference type="ChEBI" id="CHEBI:58453"/>
        <dbReference type="ChEBI" id="CHEBI:58614"/>
        <dbReference type="EC" id="3.5.4.26"/>
    </reaction>
</comment>
<organism evidence="14 15">
    <name type="scientific">Shivajiella indica</name>
    <dbReference type="NCBI Taxonomy" id="872115"/>
    <lineage>
        <taxon>Bacteria</taxon>
        <taxon>Pseudomonadati</taxon>
        <taxon>Bacteroidota</taxon>
        <taxon>Cytophagia</taxon>
        <taxon>Cytophagales</taxon>
        <taxon>Cyclobacteriaceae</taxon>
        <taxon>Shivajiella</taxon>
    </lineage>
</organism>
<comment type="cofactor">
    <cofactor evidence="12">
        <name>Zn(2+)</name>
        <dbReference type="ChEBI" id="CHEBI:29105"/>
    </cofactor>
    <text evidence="12">Binds 1 zinc ion.</text>
</comment>
<evidence type="ECO:0000313" key="14">
    <source>
        <dbReference type="EMBL" id="MFD2200139.1"/>
    </source>
</evidence>
<feature type="domain" description="CMP/dCMP-type deaminase" evidence="13">
    <location>
        <begin position="2"/>
        <end position="125"/>
    </location>
</feature>